<dbReference type="SMART" id="SM00181">
    <property type="entry name" value="EGF"/>
    <property type="match status" value="5"/>
</dbReference>
<gene>
    <name evidence="9" type="ORF">BpHYR1_020124</name>
</gene>
<feature type="disulfide bond" evidence="6">
    <location>
        <begin position="205"/>
        <end position="214"/>
    </location>
</feature>
<dbReference type="AlphaFoldDB" id="A0A3M7RXT2"/>
<feature type="domain" description="EGF-like" evidence="8">
    <location>
        <begin position="17"/>
        <end position="55"/>
    </location>
</feature>
<feature type="domain" description="EGF-like" evidence="8">
    <location>
        <begin position="216"/>
        <end position="253"/>
    </location>
</feature>
<feature type="domain" description="EGF-like" evidence="8">
    <location>
        <begin position="137"/>
        <end position="176"/>
    </location>
</feature>
<dbReference type="InterPro" id="IPR051830">
    <property type="entry name" value="NOTCH_homolog"/>
</dbReference>
<feature type="disulfide bond" evidence="6">
    <location>
        <begin position="97"/>
        <end position="106"/>
    </location>
</feature>
<protein>
    <submittedName>
        <fullName evidence="9">Nidogen and EGF-like domain-containing 1</fullName>
    </submittedName>
</protein>
<keyword evidence="10" id="KW-1185">Reference proteome</keyword>
<keyword evidence="1 6" id="KW-0245">EGF-like domain</keyword>
<dbReference type="PANTHER" id="PTHR24033:SF232">
    <property type="entry name" value="LAMININ SUBUNIT GAMMA-2-RELATED"/>
    <property type="match status" value="1"/>
</dbReference>
<feature type="domain" description="EGF-like" evidence="8">
    <location>
        <begin position="178"/>
        <end position="215"/>
    </location>
</feature>
<dbReference type="Pfam" id="PF00008">
    <property type="entry name" value="EGF"/>
    <property type="match status" value="4"/>
</dbReference>
<dbReference type="STRING" id="10195.A0A3M7RXT2"/>
<feature type="chain" id="PRO_5018054059" evidence="7">
    <location>
        <begin position="19"/>
        <end position="256"/>
    </location>
</feature>
<keyword evidence="5" id="KW-0325">Glycoprotein</keyword>
<evidence type="ECO:0000256" key="5">
    <source>
        <dbReference type="ARBA" id="ARBA00023180"/>
    </source>
</evidence>
<feature type="disulfide bond" evidence="6">
    <location>
        <begin position="243"/>
        <end position="252"/>
    </location>
</feature>
<dbReference type="OrthoDB" id="6130531at2759"/>
<feature type="signal peptide" evidence="7">
    <location>
        <begin position="1"/>
        <end position="18"/>
    </location>
</feature>
<name>A0A3M7RXT2_BRAPC</name>
<keyword evidence="3" id="KW-0677">Repeat</keyword>
<evidence type="ECO:0000259" key="8">
    <source>
        <dbReference type="PROSITE" id="PS50026"/>
    </source>
</evidence>
<dbReference type="SUPFAM" id="SSF57196">
    <property type="entry name" value="EGF/Laminin"/>
    <property type="match status" value="5"/>
</dbReference>
<dbReference type="Gene3D" id="2.10.25.10">
    <property type="entry name" value="Laminin"/>
    <property type="match status" value="5"/>
</dbReference>
<evidence type="ECO:0000256" key="6">
    <source>
        <dbReference type="PROSITE-ProRule" id="PRU00076"/>
    </source>
</evidence>
<dbReference type="InterPro" id="IPR000742">
    <property type="entry name" value="EGF"/>
</dbReference>
<feature type="disulfide bond" evidence="6">
    <location>
        <begin position="45"/>
        <end position="54"/>
    </location>
</feature>
<evidence type="ECO:0000256" key="2">
    <source>
        <dbReference type="ARBA" id="ARBA00022729"/>
    </source>
</evidence>
<sequence length="256" mass="27649">MMILIFFFLIWSFGLNSAFTCNDDSDCQNGGKCIQISKDLAYCVCINGFTGEKCNNAPQVTTTVSTTTATNNICFDKLCRNGGSCMQLSGNMAYCQCAQGYFGIFCEDKESTTESTSGTANETSIETTTNTTTKSSQLENCPSDLNICRNNGICYYTDAGSITCNCPLPYNGTFCQIANVFCDLNPCKNGATCEQTEGVDGKCICPPGYQGRTCNTKPCDADQNPCKNALTCLQTDDKTICLCRPGYSGDFCEISL</sequence>
<reference evidence="9 10" key="1">
    <citation type="journal article" date="2018" name="Sci. Rep.">
        <title>Genomic signatures of local adaptation to the degree of environmental predictability in rotifers.</title>
        <authorList>
            <person name="Franch-Gras L."/>
            <person name="Hahn C."/>
            <person name="Garcia-Roger E.M."/>
            <person name="Carmona M.J."/>
            <person name="Serra M."/>
            <person name="Gomez A."/>
        </authorList>
    </citation>
    <scope>NUCLEOTIDE SEQUENCE [LARGE SCALE GENOMIC DNA]</scope>
    <source>
        <strain evidence="9">HYR1</strain>
    </source>
</reference>
<keyword evidence="4 6" id="KW-1015">Disulfide bond</keyword>
<dbReference type="PANTHER" id="PTHR24033">
    <property type="entry name" value="EGF-LIKE DOMAIN-CONTAINING PROTEIN"/>
    <property type="match status" value="1"/>
</dbReference>
<dbReference type="PROSITE" id="PS50026">
    <property type="entry name" value="EGF_3"/>
    <property type="match status" value="5"/>
</dbReference>
<evidence type="ECO:0000256" key="1">
    <source>
        <dbReference type="ARBA" id="ARBA00022536"/>
    </source>
</evidence>
<comment type="caution">
    <text evidence="6">Lacks conserved residue(s) required for the propagation of feature annotation.</text>
</comment>
<organism evidence="9 10">
    <name type="scientific">Brachionus plicatilis</name>
    <name type="common">Marine rotifer</name>
    <name type="synonym">Brachionus muelleri</name>
    <dbReference type="NCBI Taxonomy" id="10195"/>
    <lineage>
        <taxon>Eukaryota</taxon>
        <taxon>Metazoa</taxon>
        <taxon>Spiralia</taxon>
        <taxon>Gnathifera</taxon>
        <taxon>Rotifera</taxon>
        <taxon>Eurotatoria</taxon>
        <taxon>Monogononta</taxon>
        <taxon>Pseudotrocha</taxon>
        <taxon>Ploima</taxon>
        <taxon>Brachionidae</taxon>
        <taxon>Brachionus</taxon>
    </lineage>
</organism>
<evidence type="ECO:0000313" key="10">
    <source>
        <dbReference type="Proteomes" id="UP000276133"/>
    </source>
</evidence>
<feature type="domain" description="EGF-like" evidence="8">
    <location>
        <begin position="70"/>
        <end position="107"/>
    </location>
</feature>
<feature type="disulfide bond" evidence="6">
    <location>
        <begin position="166"/>
        <end position="175"/>
    </location>
</feature>
<evidence type="ECO:0000256" key="4">
    <source>
        <dbReference type="ARBA" id="ARBA00023157"/>
    </source>
</evidence>
<dbReference type="PROSITE" id="PS01186">
    <property type="entry name" value="EGF_2"/>
    <property type="match status" value="5"/>
</dbReference>
<dbReference type="EMBL" id="REGN01002409">
    <property type="protein sequence ID" value="RNA28292.1"/>
    <property type="molecule type" value="Genomic_DNA"/>
</dbReference>
<dbReference type="Proteomes" id="UP000276133">
    <property type="component" value="Unassembled WGS sequence"/>
</dbReference>
<accession>A0A3M7RXT2</accession>
<comment type="caution">
    <text evidence="9">The sequence shown here is derived from an EMBL/GenBank/DDBJ whole genome shotgun (WGS) entry which is preliminary data.</text>
</comment>
<dbReference type="FunFam" id="2.10.25.10:FF:000012">
    <property type="entry name" value="Delta-like protein"/>
    <property type="match status" value="1"/>
</dbReference>
<evidence type="ECO:0000313" key="9">
    <source>
        <dbReference type="EMBL" id="RNA28292.1"/>
    </source>
</evidence>
<proteinExistence type="predicted"/>
<keyword evidence="2 7" id="KW-0732">Signal</keyword>
<evidence type="ECO:0000256" key="3">
    <source>
        <dbReference type="ARBA" id="ARBA00022737"/>
    </source>
</evidence>
<dbReference type="CDD" id="cd00054">
    <property type="entry name" value="EGF_CA"/>
    <property type="match status" value="1"/>
</dbReference>
<evidence type="ECO:0000256" key="7">
    <source>
        <dbReference type="SAM" id="SignalP"/>
    </source>
</evidence>
<dbReference type="PROSITE" id="PS00022">
    <property type="entry name" value="EGF_1"/>
    <property type="match status" value="5"/>
</dbReference>